<dbReference type="Proteomes" id="UP000271162">
    <property type="component" value="Unassembled WGS sequence"/>
</dbReference>
<evidence type="ECO:0000313" key="2">
    <source>
        <dbReference type="Proteomes" id="UP000271162"/>
    </source>
</evidence>
<proteinExistence type="predicted"/>
<gene>
    <name evidence="1" type="ORF">NBR_LOCUS9163</name>
</gene>
<keyword evidence="2" id="KW-1185">Reference proteome</keyword>
<dbReference type="WBParaSite" id="NBR_0000916201-mRNA-1">
    <property type="protein sequence ID" value="NBR_0000916201-mRNA-1"/>
    <property type="gene ID" value="NBR_0000916201"/>
</dbReference>
<reference evidence="1 2" key="2">
    <citation type="submission" date="2018-11" db="EMBL/GenBank/DDBJ databases">
        <authorList>
            <consortium name="Pathogen Informatics"/>
        </authorList>
    </citation>
    <scope>NUCLEOTIDE SEQUENCE [LARGE SCALE GENOMIC DNA]</scope>
</reference>
<organism evidence="3">
    <name type="scientific">Nippostrongylus brasiliensis</name>
    <name type="common">Rat hookworm</name>
    <dbReference type="NCBI Taxonomy" id="27835"/>
    <lineage>
        <taxon>Eukaryota</taxon>
        <taxon>Metazoa</taxon>
        <taxon>Ecdysozoa</taxon>
        <taxon>Nematoda</taxon>
        <taxon>Chromadorea</taxon>
        <taxon>Rhabditida</taxon>
        <taxon>Rhabditina</taxon>
        <taxon>Rhabditomorpha</taxon>
        <taxon>Strongyloidea</taxon>
        <taxon>Heligmosomidae</taxon>
        <taxon>Nippostrongylus</taxon>
    </lineage>
</organism>
<dbReference type="AlphaFoldDB" id="A0A0N4Y0S2"/>
<dbReference type="EMBL" id="UYSL01020101">
    <property type="protein sequence ID" value="VDL72752.1"/>
    <property type="molecule type" value="Genomic_DNA"/>
</dbReference>
<accession>A0A0N4Y0S2</accession>
<protein>
    <submittedName>
        <fullName evidence="1 3">Uncharacterized protein</fullName>
    </submittedName>
</protein>
<evidence type="ECO:0000313" key="1">
    <source>
        <dbReference type="EMBL" id="VDL72752.1"/>
    </source>
</evidence>
<sequence>MVLCDFVHVSHSAVYQPLVDFSGVKYPLDFFVVRAFCRIPLLLEDGSLISHPTLYWDVVDFRPSISTVPTVNIPIRTRFFNRCRLSIGSPRVPNGELEHWSCEALTSDVQHYLSGFEPGTFYS</sequence>
<name>A0A0N4Y0S2_NIPBR</name>
<reference evidence="3" key="1">
    <citation type="submission" date="2017-02" db="UniProtKB">
        <authorList>
            <consortium name="WormBaseParasite"/>
        </authorList>
    </citation>
    <scope>IDENTIFICATION</scope>
</reference>
<evidence type="ECO:0000313" key="3">
    <source>
        <dbReference type="WBParaSite" id="NBR_0000916201-mRNA-1"/>
    </source>
</evidence>